<dbReference type="Proteomes" id="UP000484885">
    <property type="component" value="Unassembled WGS sequence"/>
</dbReference>
<feature type="domain" description="CMP/dCMP-type deaminase" evidence="3">
    <location>
        <begin position="26"/>
        <end position="145"/>
    </location>
</feature>
<gene>
    <name evidence="4" type="ORF">G3I74_03185</name>
</gene>
<evidence type="ECO:0000256" key="1">
    <source>
        <dbReference type="ARBA" id="ARBA00022723"/>
    </source>
</evidence>
<dbReference type="GO" id="GO:0008270">
    <property type="term" value="F:zinc ion binding"/>
    <property type="evidence" value="ECO:0007669"/>
    <property type="project" value="InterPro"/>
</dbReference>
<evidence type="ECO:0000259" key="3">
    <source>
        <dbReference type="PROSITE" id="PS51747"/>
    </source>
</evidence>
<dbReference type="InterPro" id="IPR016192">
    <property type="entry name" value="APOBEC/CMP_deaminase_Zn-bd"/>
</dbReference>
<dbReference type="PROSITE" id="PS51747">
    <property type="entry name" value="CYT_DCMP_DEAMINASES_2"/>
    <property type="match status" value="1"/>
</dbReference>
<organism evidence="4 5">
    <name type="scientific">Wenzhouxiangella limi</name>
    <dbReference type="NCBI Taxonomy" id="2707351"/>
    <lineage>
        <taxon>Bacteria</taxon>
        <taxon>Pseudomonadati</taxon>
        <taxon>Pseudomonadota</taxon>
        <taxon>Gammaproteobacteria</taxon>
        <taxon>Chromatiales</taxon>
        <taxon>Wenzhouxiangellaceae</taxon>
        <taxon>Wenzhouxiangella</taxon>
    </lineage>
</organism>
<proteinExistence type="predicted"/>
<dbReference type="Gene3D" id="3.40.140.10">
    <property type="entry name" value="Cytidine Deaminase, domain 2"/>
    <property type="match status" value="1"/>
</dbReference>
<dbReference type="GO" id="GO:0047974">
    <property type="term" value="F:guanosine deaminase activity"/>
    <property type="evidence" value="ECO:0007669"/>
    <property type="project" value="TreeGrafter"/>
</dbReference>
<dbReference type="EMBL" id="JAAGSC010000031">
    <property type="protein sequence ID" value="NDY94732.1"/>
    <property type="molecule type" value="Genomic_DNA"/>
</dbReference>
<keyword evidence="2" id="KW-0862">Zinc</keyword>
<reference evidence="4 5" key="1">
    <citation type="submission" date="2020-02" db="EMBL/GenBank/DDBJ databases">
        <authorList>
            <person name="Zhang X.-Y."/>
        </authorList>
    </citation>
    <scope>NUCLEOTIDE SEQUENCE [LARGE SCALE GENOMIC DNA]</scope>
    <source>
        <strain evidence="4 5">C33</strain>
    </source>
</reference>
<keyword evidence="1" id="KW-0479">Metal-binding</keyword>
<name>A0A845UWW5_9GAMM</name>
<evidence type="ECO:0000313" key="5">
    <source>
        <dbReference type="Proteomes" id="UP000484885"/>
    </source>
</evidence>
<comment type="caution">
    <text evidence="4">The sequence shown here is derived from an EMBL/GenBank/DDBJ whole genome shotgun (WGS) entry which is preliminary data.</text>
</comment>
<evidence type="ECO:0000313" key="4">
    <source>
        <dbReference type="EMBL" id="NDY94732.1"/>
    </source>
</evidence>
<accession>A0A845UWW5</accession>
<dbReference type="RefSeq" id="WP_164210117.1">
    <property type="nucleotide sequence ID" value="NZ_JAAGSC010000031.1"/>
</dbReference>
<dbReference type="CDD" id="cd01285">
    <property type="entry name" value="nucleoside_deaminase"/>
    <property type="match status" value="1"/>
</dbReference>
<dbReference type="SUPFAM" id="SSF53927">
    <property type="entry name" value="Cytidine deaminase-like"/>
    <property type="match status" value="1"/>
</dbReference>
<dbReference type="PROSITE" id="PS00903">
    <property type="entry name" value="CYT_DCMP_DEAMINASES_1"/>
    <property type="match status" value="1"/>
</dbReference>
<dbReference type="InterPro" id="IPR016193">
    <property type="entry name" value="Cytidine_deaminase-like"/>
</dbReference>
<evidence type="ECO:0000256" key="2">
    <source>
        <dbReference type="ARBA" id="ARBA00022833"/>
    </source>
</evidence>
<dbReference type="PANTHER" id="PTHR11079:SF161">
    <property type="entry name" value="CMP_DCMP-TYPE DEAMINASE DOMAIN-CONTAINING PROTEIN"/>
    <property type="match status" value="1"/>
</dbReference>
<sequence>MRAPCIQIHLPAWVNDFLASLPPVLESPEERMRVAISLAEQNVANDSGGPFGALVVAAESGRVLAVGVNRVEPGNCSSAHAEILALSLAQQRLGLSSLAETGLGPVELVSSCEPCAMCLGAVPWSGVSTLVCGASKVDAEAAGFDEGDRSDQWISQLAARGIAVRTGILRSAAAEVIRRYARSGRRIY</sequence>
<protein>
    <submittedName>
        <fullName evidence="4">Nucleoside deaminase</fullName>
    </submittedName>
</protein>
<dbReference type="PANTHER" id="PTHR11079">
    <property type="entry name" value="CYTOSINE DEAMINASE FAMILY MEMBER"/>
    <property type="match status" value="1"/>
</dbReference>
<keyword evidence="5" id="KW-1185">Reference proteome</keyword>
<dbReference type="Pfam" id="PF00383">
    <property type="entry name" value="dCMP_cyt_deam_1"/>
    <property type="match status" value="1"/>
</dbReference>
<dbReference type="GO" id="GO:0006152">
    <property type="term" value="P:purine nucleoside catabolic process"/>
    <property type="evidence" value="ECO:0007669"/>
    <property type="project" value="TreeGrafter"/>
</dbReference>
<dbReference type="InterPro" id="IPR002125">
    <property type="entry name" value="CMP_dCMP_dom"/>
</dbReference>
<dbReference type="AlphaFoldDB" id="A0A845UWW5"/>